<protein>
    <submittedName>
        <fullName evidence="3">Uncharacterized protein LOC100176636</fullName>
    </submittedName>
</protein>
<organism evidence="3">
    <name type="scientific">Phallusia mammillata</name>
    <dbReference type="NCBI Taxonomy" id="59560"/>
    <lineage>
        <taxon>Eukaryota</taxon>
        <taxon>Metazoa</taxon>
        <taxon>Chordata</taxon>
        <taxon>Tunicata</taxon>
        <taxon>Ascidiacea</taxon>
        <taxon>Phlebobranchia</taxon>
        <taxon>Ascidiidae</taxon>
        <taxon>Phallusia</taxon>
    </lineage>
</organism>
<sequence length="437" mass="50082">MVKESTFEEWKEWFVTVNQPSIAEMWRNQPTFLLANVLYLTMAAAALKFAVRNGGWNSRYTYMWFAALLHGIVTECVVYHLPDVNNFWHSQTPIIFVGKRFPLYIVLFYPATITHAFIAAEKLRLPWFVEPFAVGLFDVIIDFPYDIMGIKLLWWTWHDTDPNIADRHYWVPWTSYFFHMGFHSSFAALLCGSRYLLTGSADKQKSSGSFVLEMLCVIITGALSMAAAVIFQMLPIYHGLKDGFGIHSEVILFVVFALYAGIVLWFDRVPSEEARGNYQTPLSWTKRVFNESSLLIAIHYLFYMVLVVFAKPENEKSYGMHEPIGPASVKVDQYATSGVVYTKQKYLDPTNYDEGYFDFRCTELGEVKGTPNITAMPELVGEQWYAVCGIPFSNHAEYIVVVWSFCLLGLYAFYNAHARSARPPTKRKVGKLRGKSD</sequence>
<gene>
    <name evidence="3" type="primary">LOC100176636</name>
</gene>
<evidence type="ECO:0000256" key="1">
    <source>
        <dbReference type="SAM" id="Phobius"/>
    </source>
</evidence>
<dbReference type="PANTHER" id="PTHR35982:SF1">
    <property type="entry name" value="SPIROCYCLASE, AVEC FAMILY"/>
    <property type="match status" value="1"/>
</dbReference>
<feature type="transmembrane region" description="Helical" evidence="1">
    <location>
        <begin position="398"/>
        <end position="418"/>
    </location>
</feature>
<feature type="domain" description="DUF7802" evidence="2">
    <location>
        <begin position="10"/>
        <end position="416"/>
    </location>
</feature>
<dbReference type="InterPro" id="IPR056704">
    <property type="entry name" value="DUF7802"/>
</dbReference>
<feature type="transmembrane region" description="Helical" evidence="1">
    <location>
        <begin position="31"/>
        <end position="50"/>
    </location>
</feature>
<feature type="transmembrane region" description="Helical" evidence="1">
    <location>
        <begin position="176"/>
        <end position="197"/>
    </location>
</feature>
<dbReference type="EMBL" id="LR786466">
    <property type="protein sequence ID" value="CAB3261072.1"/>
    <property type="molecule type" value="mRNA"/>
</dbReference>
<dbReference type="Pfam" id="PF25085">
    <property type="entry name" value="DUF7802"/>
    <property type="match status" value="1"/>
</dbReference>
<feature type="transmembrane region" description="Helical" evidence="1">
    <location>
        <begin position="209"/>
        <end position="234"/>
    </location>
</feature>
<feature type="transmembrane region" description="Helical" evidence="1">
    <location>
        <begin position="62"/>
        <end position="81"/>
    </location>
</feature>
<feature type="transmembrane region" description="Helical" evidence="1">
    <location>
        <begin position="101"/>
        <end position="120"/>
    </location>
</feature>
<name>A0A6F9DH66_9ASCI</name>
<feature type="transmembrane region" description="Helical" evidence="1">
    <location>
        <begin position="132"/>
        <end position="156"/>
    </location>
</feature>
<accession>A0A6F9DH66</accession>
<dbReference type="AlphaFoldDB" id="A0A6F9DH66"/>
<evidence type="ECO:0000259" key="2">
    <source>
        <dbReference type="Pfam" id="PF25085"/>
    </source>
</evidence>
<reference evidence="3" key="1">
    <citation type="submission" date="2020-04" db="EMBL/GenBank/DDBJ databases">
        <authorList>
            <person name="Neveu A P."/>
        </authorList>
    </citation>
    <scope>NUCLEOTIDE SEQUENCE</scope>
    <source>
        <tissue evidence="3">Whole embryo</tissue>
    </source>
</reference>
<keyword evidence="1" id="KW-0472">Membrane</keyword>
<dbReference type="PANTHER" id="PTHR35982">
    <property type="entry name" value="AGAP005361-PA"/>
    <property type="match status" value="1"/>
</dbReference>
<proteinExistence type="evidence at transcript level"/>
<keyword evidence="1" id="KW-1133">Transmembrane helix</keyword>
<keyword evidence="1" id="KW-0812">Transmembrane</keyword>
<evidence type="ECO:0000313" key="3">
    <source>
        <dbReference type="EMBL" id="CAB3261072.1"/>
    </source>
</evidence>
<feature type="transmembrane region" description="Helical" evidence="1">
    <location>
        <begin position="246"/>
        <end position="267"/>
    </location>
</feature>
<feature type="transmembrane region" description="Helical" evidence="1">
    <location>
        <begin position="288"/>
        <end position="310"/>
    </location>
</feature>